<proteinExistence type="inferred from homology"/>
<evidence type="ECO:0000256" key="4">
    <source>
        <dbReference type="ARBA" id="ARBA00022692"/>
    </source>
</evidence>
<keyword evidence="3" id="KW-1134">Transmembrane beta strand</keyword>
<evidence type="ECO:0000259" key="6">
    <source>
        <dbReference type="Pfam" id="PF01103"/>
    </source>
</evidence>
<evidence type="ECO:0000256" key="3">
    <source>
        <dbReference type="ARBA" id="ARBA00022452"/>
    </source>
</evidence>
<accession>A0A1B7T9Z6</accession>
<evidence type="ECO:0000256" key="1">
    <source>
        <dbReference type="ARBA" id="ARBA00004374"/>
    </source>
</evidence>
<gene>
    <name evidence="7" type="ORF">HANVADRAFT_49958</name>
</gene>
<dbReference type="Gene3D" id="2.40.160.50">
    <property type="entry name" value="membrane protein fhac: a member of the omp85/tpsb transporter family"/>
    <property type="match status" value="1"/>
</dbReference>
<keyword evidence="4" id="KW-0812">Transmembrane</keyword>
<evidence type="ECO:0000256" key="5">
    <source>
        <dbReference type="ARBA" id="ARBA00023136"/>
    </source>
</evidence>
<dbReference type="GO" id="GO:0045040">
    <property type="term" value="P:protein insertion into mitochondrial outer membrane"/>
    <property type="evidence" value="ECO:0007669"/>
    <property type="project" value="TreeGrafter"/>
</dbReference>
<dbReference type="GO" id="GO:0005741">
    <property type="term" value="C:mitochondrial outer membrane"/>
    <property type="evidence" value="ECO:0007669"/>
    <property type="project" value="UniProtKB-SubCell"/>
</dbReference>
<dbReference type="Pfam" id="PF01103">
    <property type="entry name" value="Omp85"/>
    <property type="match status" value="1"/>
</dbReference>
<keyword evidence="5" id="KW-0472">Membrane</keyword>
<comment type="subcellular location">
    <subcellularLocation>
        <location evidence="1">Mitochondrion outer membrane</location>
        <topology evidence="1">Multi-pass membrane protein</topology>
    </subcellularLocation>
</comment>
<protein>
    <recommendedName>
        <fullName evidence="6">Bacterial surface antigen (D15) domain-containing protein</fullName>
    </recommendedName>
</protein>
<reference evidence="8" key="1">
    <citation type="journal article" date="2016" name="Proc. Natl. Acad. Sci. U.S.A.">
        <title>Comparative genomics of biotechnologically important yeasts.</title>
        <authorList>
            <person name="Riley R."/>
            <person name="Haridas S."/>
            <person name="Wolfe K.H."/>
            <person name="Lopes M.R."/>
            <person name="Hittinger C.T."/>
            <person name="Goeker M."/>
            <person name="Salamov A.A."/>
            <person name="Wisecaver J.H."/>
            <person name="Long T.M."/>
            <person name="Calvey C.H."/>
            <person name="Aerts A.L."/>
            <person name="Barry K.W."/>
            <person name="Choi C."/>
            <person name="Clum A."/>
            <person name="Coughlan A.Y."/>
            <person name="Deshpande S."/>
            <person name="Douglass A.P."/>
            <person name="Hanson S.J."/>
            <person name="Klenk H.-P."/>
            <person name="LaButti K.M."/>
            <person name="Lapidus A."/>
            <person name="Lindquist E.A."/>
            <person name="Lipzen A.M."/>
            <person name="Meier-Kolthoff J.P."/>
            <person name="Ohm R.A."/>
            <person name="Otillar R.P."/>
            <person name="Pangilinan J.L."/>
            <person name="Peng Y."/>
            <person name="Rokas A."/>
            <person name="Rosa C.A."/>
            <person name="Scheuner C."/>
            <person name="Sibirny A.A."/>
            <person name="Slot J.C."/>
            <person name="Stielow J.B."/>
            <person name="Sun H."/>
            <person name="Kurtzman C.P."/>
            <person name="Blackwell M."/>
            <person name="Grigoriev I.V."/>
            <person name="Jeffries T.W."/>
        </authorList>
    </citation>
    <scope>NUCLEOTIDE SEQUENCE [LARGE SCALE GENOMIC DNA]</scope>
    <source>
        <strain evidence="8">NRRL Y-1626</strain>
    </source>
</reference>
<evidence type="ECO:0000313" key="7">
    <source>
        <dbReference type="EMBL" id="OBA25554.1"/>
    </source>
</evidence>
<evidence type="ECO:0000313" key="8">
    <source>
        <dbReference type="Proteomes" id="UP000092321"/>
    </source>
</evidence>
<evidence type="ECO:0000256" key="2">
    <source>
        <dbReference type="ARBA" id="ARBA00010913"/>
    </source>
</evidence>
<name>A0A1B7T9Z6_9ASCO</name>
<dbReference type="InterPro" id="IPR039910">
    <property type="entry name" value="D15-like"/>
</dbReference>
<organism evidence="7 8">
    <name type="scientific">Hanseniaspora valbyensis NRRL Y-1626</name>
    <dbReference type="NCBI Taxonomy" id="766949"/>
    <lineage>
        <taxon>Eukaryota</taxon>
        <taxon>Fungi</taxon>
        <taxon>Dikarya</taxon>
        <taxon>Ascomycota</taxon>
        <taxon>Saccharomycotina</taxon>
        <taxon>Saccharomycetes</taxon>
        <taxon>Saccharomycodales</taxon>
        <taxon>Saccharomycodaceae</taxon>
        <taxon>Hanseniaspora</taxon>
    </lineage>
</organism>
<dbReference type="InterPro" id="IPR000184">
    <property type="entry name" value="Bac_surfAg_D15"/>
</dbReference>
<comment type="caution">
    <text evidence="7">The sequence shown here is derived from an EMBL/GenBank/DDBJ whole genome shotgun (WGS) entry which is preliminary data.</text>
</comment>
<dbReference type="PANTHER" id="PTHR12815">
    <property type="entry name" value="SORTING AND ASSEMBLY MACHINERY SAMM50 PROTEIN FAMILY MEMBER"/>
    <property type="match status" value="1"/>
</dbReference>
<keyword evidence="8" id="KW-1185">Reference proteome</keyword>
<feature type="domain" description="Bacterial surface antigen (D15)" evidence="6">
    <location>
        <begin position="181"/>
        <end position="513"/>
    </location>
</feature>
<dbReference type="OrthoDB" id="1724197at2759"/>
<comment type="similarity">
    <text evidence="2">Belongs to the SAM50/omp85 family.</text>
</comment>
<dbReference type="PANTHER" id="PTHR12815:SF18">
    <property type="entry name" value="SORTING AND ASSEMBLY MACHINERY COMPONENT 50 HOMOLOG"/>
    <property type="match status" value="1"/>
</dbReference>
<sequence>MSLGGGTVGNDINNAISAIESHTDTIKLDESLMERQKAMMREQQEIESLLTKDPNQRIKVTNIHYSKEAIPFKDDTLFKYCEQTLGKVITMEQFQLQSMILQEKLIGNGLIQQMDISNIHAKLVDMSKITALPFSFANSDNKVVVIEPEIKFIPLKKFAAKTGSKVGNGEGDGYIQLQLRNFLNNGENLVVDLEKGTKTKNNIMIQLSRPINIWNKLNLTFLQNKRSWGDFLQYNMTNGKIEWSYNFSKLPNQINMKDSIKNTPWNFNFAFDFAKLDLQQQHNDRFKLPLNIIKECKPYDKLQLQLNLTKDNRDNHITPQFGTLLKTTIQANYIPGYSKYWESVQFETQNAQSFKITDRFLSLITTFRIGSILQYGNDCELPLLEKFQKGGPNDIRLFNTMGLGPKTSPILSEKHKSNMGIPLGGLHHISYGMSMLYPFKLGSNFKWLFFINGGHLTNDFGSLFNTGHSLSCGVGISFVHPAARFELNLGVPLMKYDNDFSRGKVQYGLGISFL</sequence>
<dbReference type="AlphaFoldDB" id="A0A1B7T9Z6"/>
<dbReference type="EMBL" id="LXPE01000074">
    <property type="protein sequence ID" value="OBA25554.1"/>
    <property type="molecule type" value="Genomic_DNA"/>
</dbReference>
<dbReference type="Proteomes" id="UP000092321">
    <property type="component" value="Unassembled WGS sequence"/>
</dbReference>